<accession>A0A9K3IZ83</accession>
<dbReference type="EMBL" id="MNCJ02000320">
    <property type="protein sequence ID" value="KAF5804745.1"/>
    <property type="molecule type" value="Genomic_DNA"/>
</dbReference>
<organism evidence="1 2">
    <name type="scientific">Helianthus annuus</name>
    <name type="common">Common sunflower</name>
    <dbReference type="NCBI Taxonomy" id="4232"/>
    <lineage>
        <taxon>Eukaryota</taxon>
        <taxon>Viridiplantae</taxon>
        <taxon>Streptophyta</taxon>
        <taxon>Embryophyta</taxon>
        <taxon>Tracheophyta</taxon>
        <taxon>Spermatophyta</taxon>
        <taxon>Magnoliopsida</taxon>
        <taxon>eudicotyledons</taxon>
        <taxon>Gunneridae</taxon>
        <taxon>Pentapetalae</taxon>
        <taxon>asterids</taxon>
        <taxon>campanulids</taxon>
        <taxon>Asterales</taxon>
        <taxon>Asteraceae</taxon>
        <taxon>Asteroideae</taxon>
        <taxon>Heliantheae alliance</taxon>
        <taxon>Heliantheae</taxon>
        <taxon>Helianthus</taxon>
    </lineage>
</organism>
<dbReference type="InterPro" id="IPR036155">
    <property type="entry name" value="Crypto/Photolyase_N_sf"/>
</dbReference>
<protein>
    <submittedName>
        <fullName evidence="1">Cryptochrome/photolyase domain superfamily</fullName>
    </submittedName>
</protein>
<dbReference type="Proteomes" id="UP000215914">
    <property type="component" value="Unassembled WGS sequence"/>
</dbReference>
<dbReference type="Gramene" id="mRNA:HanXRQr2_Chr05g0200731">
    <property type="protein sequence ID" value="CDS:HanXRQr2_Chr05g0200731.1"/>
    <property type="gene ID" value="HanXRQr2_Chr05g0200731"/>
</dbReference>
<name>A0A9K3IZ83_HELAN</name>
<keyword evidence="2" id="KW-1185">Reference proteome</keyword>
<sequence>MRLRGEGKVEMKKVKYFAGSTLYHIDDLLFKLEDMPTNYGGFRKKVKGLKIRKTIEALDQLRGLPVGGDVEPGEIRLWIIWV</sequence>
<comment type="caution">
    <text evidence="1">The sequence shown here is derived from an EMBL/GenBank/DDBJ whole genome shotgun (WGS) entry which is preliminary data.</text>
</comment>
<evidence type="ECO:0000313" key="2">
    <source>
        <dbReference type="Proteomes" id="UP000215914"/>
    </source>
</evidence>
<proteinExistence type="predicted"/>
<evidence type="ECO:0000313" key="1">
    <source>
        <dbReference type="EMBL" id="KAF5804745.1"/>
    </source>
</evidence>
<dbReference type="SUPFAM" id="SSF52425">
    <property type="entry name" value="Cryptochrome/photolyase, N-terminal domain"/>
    <property type="match status" value="1"/>
</dbReference>
<reference evidence="1" key="1">
    <citation type="journal article" date="2017" name="Nature">
        <title>The sunflower genome provides insights into oil metabolism, flowering and Asterid evolution.</title>
        <authorList>
            <person name="Badouin H."/>
            <person name="Gouzy J."/>
            <person name="Grassa C.J."/>
            <person name="Murat F."/>
            <person name="Staton S.E."/>
            <person name="Cottret L."/>
            <person name="Lelandais-Briere C."/>
            <person name="Owens G.L."/>
            <person name="Carrere S."/>
            <person name="Mayjonade B."/>
            <person name="Legrand L."/>
            <person name="Gill N."/>
            <person name="Kane N.C."/>
            <person name="Bowers J.E."/>
            <person name="Hubner S."/>
            <person name="Bellec A."/>
            <person name="Berard A."/>
            <person name="Berges H."/>
            <person name="Blanchet N."/>
            <person name="Boniface M.C."/>
            <person name="Brunel D."/>
            <person name="Catrice O."/>
            <person name="Chaidir N."/>
            <person name="Claudel C."/>
            <person name="Donnadieu C."/>
            <person name="Faraut T."/>
            <person name="Fievet G."/>
            <person name="Helmstetter N."/>
            <person name="King M."/>
            <person name="Knapp S.J."/>
            <person name="Lai Z."/>
            <person name="Le Paslier M.C."/>
            <person name="Lippi Y."/>
            <person name="Lorenzon L."/>
            <person name="Mandel J.R."/>
            <person name="Marage G."/>
            <person name="Marchand G."/>
            <person name="Marquand E."/>
            <person name="Bret-Mestries E."/>
            <person name="Morien E."/>
            <person name="Nambeesan S."/>
            <person name="Nguyen T."/>
            <person name="Pegot-Espagnet P."/>
            <person name="Pouilly N."/>
            <person name="Raftis F."/>
            <person name="Sallet E."/>
            <person name="Schiex T."/>
            <person name="Thomas J."/>
            <person name="Vandecasteele C."/>
            <person name="Vares D."/>
            <person name="Vear F."/>
            <person name="Vautrin S."/>
            <person name="Crespi M."/>
            <person name="Mangin B."/>
            <person name="Burke J.M."/>
            <person name="Salse J."/>
            <person name="Munos S."/>
            <person name="Vincourt P."/>
            <person name="Rieseberg L.H."/>
            <person name="Langlade N.B."/>
        </authorList>
    </citation>
    <scope>NUCLEOTIDE SEQUENCE</scope>
    <source>
        <tissue evidence="1">Leaves</tissue>
    </source>
</reference>
<dbReference type="Gene3D" id="1.25.40.80">
    <property type="match status" value="1"/>
</dbReference>
<gene>
    <name evidence="1" type="ORF">HanXRQr2_Chr05g0200731</name>
</gene>
<reference evidence="1" key="2">
    <citation type="submission" date="2020-06" db="EMBL/GenBank/DDBJ databases">
        <title>Helianthus annuus Genome sequencing and assembly Release 2.</title>
        <authorList>
            <person name="Gouzy J."/>
            <person name="Langlade N."/>
            <person name="Munos S."/>
        </authorList>
    </citation>
    <scope>NUCLEOTIDE SEQUENCE</scope>
    <source>
        <tissue evidence="1">Leaves</tissue>
    </source>
</reference>
<dbReference type="AlphaFoldDB" id="A0A9K3IZ83"/>